<dbReference type="AlphaFoldDB" id="A0A8H4JKQ1"/>
<dbReference type="Proteomes" id="UP000605986">
    <property type="component" value="Unassembled WGS sequence"/>
</dbReference>
<keyword evidence="3" id="KW-0805">Transcription regulation</keyword>
<feature type="compositionally biased region" description="Basic and acidic residues" evidence="8">
    <location>
        <begin position="133"/>
        <end position="142"/>
    </location>
</feature>
<feature type="region of interest" description="Disordered" evidence="8">
    <location>
        <begin position="1"/>
        <end position="25"/>
    </location>
</feature>
<evidence type="ECO:0000256" key="5">
    <source>
        <dbReference type="ARBA" id="ARBA00023163"/>
    </source>
</evidence>
<dbReference type="SUPFAM" id="SSF57959">
    <property type="entry name" value="Leucine zipper domain"/>
    <property type="match status" value="1"/>
</dbReference>
<dbReference type="SMART" id="SM00338">
    <property type="entry name" value="BRLZ"/>
    <property type="match status" value="1"/>
</dbReference>
<evidence type="ECO:0000256" key="7">
    <source>
        <dbReference type="ARBA" id="ARBA00023242"/>
    </source>
</evidence>
<proteinExistence type="inferred from homology"/>
<dbReference type="GO" id="GO:0000981">
    <property type="term" value="F:DNA-binding transcription factor activity, RNA polymerase II-specific"/>
    <property type="evidence" value="ECO:0007669"/>
    <property type="project" value="InterPro"/>
</dbReference>
<evidence type="ECO:0000256" key="6">
    <source>
        <dbReference type="ARBA" id="ARBA00023230"/>
    </source>
</evidence>
<evidence type="ECO:0000256" key="3">
    <source>
        <dbReference type="ARBA" id="ARBA00023015"/>
    </source>
</evidence>
<keyword evidence="7" id="KW-0539">Nucleus</keyword>
<feature type="compositionally biased region" description="Polar residues" evidence="8">
    <location>
        <begin position="38"/>
        <end position="55"/>
    </location>
</feature>
<reference evidence="10" key="1">
    <citation type="submission" date="2020-01" db="EMBL/GenBank/DDBJ databases">
        <title>Identification and distribution of gene clusters putatively required for synthesis of sphingolipid metabolism inhibitors in phylogenetically diverse species of the filamentous fungus Fusarium.</title>
        <authorList>
            <person name="Kim H.-S."/>
            <person name="Busman M."/>
            <person name="Brown D.W."/>
            <person name="Divon H."/>
            <person name="Uhlig S."/>
            <person name="Proctor R.H."/>
        </authorList>
    </citation>
    <scope>NUCLEOTIDE SEQUENCE</scope>
    <source>
        <strain evidence="10">NRRL 53441</strain>
    </source>
</reference>
<comment type="caution">
    <text evidence="10">The sequence shown here is derived from an EMBL/GenBank/DDBJ whole genome shotgun (WGS) entry which is preliminary data.</text>
</comment>
<dbReference type="GO" id="GO:0006986">
    <property type="term" value="P:response to unfolded protein"/>
    <property type="evidence" value="ECO:0007669"/>
    <property type="project" value="UniProtKB-KW"/>
</dbReference>
<evidence type="ECO:0000256" key="8">
    <source>
        <dbReference type="SAM" id="MobiDB-lite"/>
    </source>
</evidence>
<comment type="subcellular location">
    <subcellularLocation>
        <location evidence="1">Nucleus</location>
    </subcellularLocation>
</comment>
<dbReference type="InterPro" id="IPR044280">
    <property type="entry name" value="Hac1/HY5"/>
</dbReference>
<dbReference type="Pfam" id="PF00170">
    <property type="entry name" value="bZIP_1"/>
    <property type="match status" value="1"/>
</dbReference>
<feature type="domain" description="BZIP" evidence="9">
    <location>
        <begin position="116"/>
        <end position="173"/>
    </location>
</feature>
<name>A0A8H4JKQ1_9HYPO</name>
<dbReference type="OrthoDB" id="674948at2759"/>
<evidence type="ECO:0000313" key="10">
    <source>
        <dbReference type="EMBL" id="KAF4434354.1"/>
    </source>
</evidence>
<feature type="compositionally biased region" description="Basic and acidic residues" evidence="8">
    <location>
        <begin position="110"/>
        <end position="124"/>
    </location>
</feature>
<gene>
    <name evidence="10" type="ORF">F53441_13698</name>
</gene>
<feature type="compositionally biased region" description="Basic and acidic residues" evidence="8">
    <location>
        <begin position="230"/>
        <end position="239"/>
    </location>
</feature>
<comment type="similarity">
    <text evidence="2">Belongs to the bZIP family.</text>
</comment>
<dbReference type="PANTHER" id="PTHR46714:SF6">
    <property type="entry name" value="TRANSCRIPTIONAL ACTIVATOR HAC1"/>
    <property type="match status" value="1"/>
</dbReference>
<evidence type="ECO:0000256" key="4">
    <source>
        <dbReference type="ARBA" id="ARBA00023125"/>
    </source>
</evidence>
<evidence type="ECO:0000259" key="9">
    <source>
        <dbReference type="PROSITE" id="PS50217"/>
    </source>
</evidence>
<dbReference type="PANTHER" id="PTHR46714">
    <property type="entry name" value="TRANSCRIPTIONAL ACTIVATOR HAC1"/>
    <property type="match status" value="1"/>
</dbReference>
<evidence type="ECO:0000313" key="11">
    <source>
        <dbReference type="Proteomes" id="UP000605986"/>
    </source>
</evidence>
<keyword evidence="6" id="KW-0834">Unfolded protein response</keyword>
<dbReference type="GO" id="GO:0003677">
    <property type="term" value="F:DNA binding"/>
    <property type="evidence" value="ECO:0007669"/>
    <property type="project" value="UniProtKB-KW"/>
</dbReference>
<feature type="region of interest" description="Disordered" evidence="8">
    <location>
        <begin position="38"/>
        <end position="142"/>
    </location>
</feature>
<dbReference type="InterPro" id="IPR046347">
    <property type="entry name" value="bZIP_sf"/>
</dbReference>
<dbReference type="PROSITE" id="PS50217">
    <property type="entry name" value="BZIP"/>
    <property type="match status" value="1"/>
</dbReference>
<protein>
    <submittedName>
        <fullName evidence="10">Transcriptional activator hac1</fullName>
    </submittedName>
</protein>
<dbReference type="GO" id="GO:0045944">
    <property type="term" value="P:positive regulation of transcription by RNA polymerase II"/>
    <property type="evidence" value="ECO:0007669"/>
    <property type="project" value="InterPro"/>
</dbReference>
<dbReference type="GO" id="GO:0005634">
    <property type="term" value="C:nucleus"/>
    <property type="evidence" value="ECO:0007669"/>
    <property type="project" value="UniProtKB-SubCell"/>
</dbReference>
<dbReference type="InterPro" id="IPR004827">
    <property type="entry name" value="bZIP"/>
</dbReference>
<feature type="region of interest" description="Disordered" evidence="8">
    <location>
        <begin position="220"/>
        <end position="250"/>
    </location>
</feature>
<sequence length="389" mass="42779">MEFQQTTPVTKLEHSPAESLMSAPGDNFTSLFAVTTPSATSTMNPMDIMTPQSCMDDQMGSLPIIKEEEGVTSTPSPSPAPEKKTTKKRKSWGQVLPEPKTNLPPRKRAKTADEKEQRRVERVLRNRRAAQSSRERKRQEVEQLEKRNKELEAAMQHLEQMNARIVMELDQFRRTSGLPPVSPQEYLSSQNTHKTFETTVSPTATVDPAALSPCLSPVAEVSEEIPQQEPLKEAQHEQPEGTSPDLTQRPAAMFPDAANFALAPATSDDAAYSLGDLDILPTTFDTDRYIIENGYISSPNSSIIDDHFMGGDAPAFNLNDEFDITEFLHDDANGINAEFKSTDNAAAILSHELQFFEPETQIPSENPIQQPLPGASSRGCDVGGIAVGV</sequence>
<keyword evidence="5" id="KW-0804">Transcription</keyword>
<dbReference type="Gene3D" id="1.20.5.170">
    <property type="match status" value="1"/>
</dbReference>
<dbReference type="EMBL" id="JAADJG010000909">
    <property type="protein sequence ID" value="KAF4434354.1"/>
    <property type="molecule type" value="Genomic_DNA"/>
</dbReference>
<keyword evidence="4" id="KW-0238">DNA-binding</keyword>
<keyword evidence="11" id="KW-1185">Reference proteome</keyword>
<organism evidence="10 11">
    <name type="scientific">Fusarium austroafricanum</name>
    <dbReference type="NCBI Taxonomy" id="2364996"/>
    <lineage>
        <taxon>Eukaryota</taxon>
        <taxon>Fungi</taxon>
        <taxon>Dikarya</taxon>
        <taxon>Ascomycota</taxon>
        <taxon>Pezizomycotina</taxon>
        <taxon>Sordariomycetes</taxon>
        <taxon>Hypocreomycetidae</taxon>
        <taxon>Hypocreales</taxon>
        <taxon>Nectriaceae</taxon>
        <taxon>Fusarium</taxon>
        <taxon>Fusarium concolor species complex</taxon>
    </lineage>
</organism>
<accession>A0A8H4JKQ1</accession>
<evidence type="ECO:0000256" key="2">
    <source>
        <dbReference type="ARBA" id="ARBA00007163"/>
    </source>
</evidence>
<evidence type="ECO:0000256" key="1">
    <source>
        <dbReference type="ARBA" id="ARBA00004123"/>
    </source>
</evidence>
<dbReference type="CDD" id="cd14710">
    <property type="entry name" value="bZIP_HAC1-like"/>
    <property type="match status" value="1"/>
</dbReference>